<dbReference type="Gene3D" id="1.10.3210.10">
    <property type="entry name" value="Hypothetical protein af1432"/>
    <property type="match status" value="1"/>
</dbReference>
<dbReference type="SUPFAM" id="SSF109604">
    <property type="entry name" value="HD-domain/PDEase-like"/>
    <property type="match status" value="1"/>
</dbReference>
<accession>A0ABQ6GM49</accession>
<dbReference type="PANTHER" id="PTHR33525:SF5">
    <property type="entry name" value="TWO COMPONENT SIGNAL TRANSDUCTION SYSTEM RESPONSE REGULATOR"/>
    <property type="match status" value="1"/>
</dbReference>
<keyword evidence="3" id="KW-1185">Reference proteome</keyword>
<dbReference type="RefSeq" id="WP_284242749.1">
    <property type="nucleotide sequence ID" value="NZ_BSST01000001.1"/>
</dbReference>
<reference evidence="2 3" key="1">
    <citation type="submission" date="2023-03" db="EMBL/GenBank/DDBJ databases">
        <title>Draft genome sequence of Thalassotalea insulae KCTC 62186T.</title>
        <authorList>
            <person name="Sawabe T."/>
        </authorList>
    </citation>
    <scope>NUCLEOTIDE SEQUENCE [LARGE SCALE GENOMIC DNA]</scope>
    <source>
        <strain evidence="2 3">KCTC 62186</strain>
    </source>
</reference>
<dbReference type="PROSITE" id="PS51833">
    <property type="entry name" value="HDOD"/>
    <property type="match status" value="1"/>
</dbReference>
<dbReference type="Proteomes" id="UP001157186">
    <property type="component" value="Unassembled WGS sequence"/>
</dbReference>
<organism evidence="2 3">
    <name type="scientific">Thalassotalea insulae</name>
    <dbReference type="NCBI Taxonomy" id="2056778"/>
    <lineage>
        <taxon>Bacteria</taxon>
        <taxon>Pseudomonadati</taxon>
        <taxon>Pseudomonadota</taxon>
        <taxon>Gammaproteobacteria</taxon>
        <taxon>Alteromonadales</taxon>
        <taxon>Colwelliaceae</taxon>
        <taxon>Thalassotalea</taxon>
    </lineage>
</organism>
<feature type="domain" description="HDOD" evidence="1">
    <location>
        <begin position="15"/>
        <end position="208"/>
    </location>
</feature>
<proteinExistence type="predicted"/>
<dbReference type="InterPro" id="IPR052340">
    <property type="entry name" value="RNase_Y/CdgJ"/>
</dbReference>
<dbReference type="InterPro" id="IPR013976">
    <property type="entry name" value="HDOD"/>
</dbReference>
<dbReference type="EMBL" id="BSST01000001">
    <property type="protein sequence ID" value="GLX76946.1"/>
    <property type="molecule type" value="Genomic_DNA"/>
</dbReference>
<dbReference type="PANTHER" id="PTHR33525">
    <property type="match status" value="1"/>
</dbReference>
<evidence type="ECO:0000313" key="2">
    <source>
        <dbReference type="EMBL" id="GLX76946.1"/>
    </source>
</evidence>
<evidence type="ECO:0000259" key="1">
    <source>
        <dbReference type="PROSITE" id="PS51833"/>
    </source>
</evidence>
<protein>
    <recommendedName>
        <fullName evidence="1">HDOD domain-containing protein</fullName>
    </recommendedName>
</protein>
<evidence type="ECO:0000313" key="3">
    <source>
        <dbReference type="Proteomes" id="UP001157186"/>
    </source>
</evidence>
<dbReference type="Pfam" id="PF08668">
    <property type="entry name" value="HDOD"/>
    <property type="match status" value="1"/>
</dbReference>
<sequence>MSKTAREYAESAQQLCVLPDVYVRLKELLDNDTASLEDIAKLVSLEPALASNLLKIANSALFNFPRKIDSIDKALMILGLREVENLINTYGVTAAFSGLDPHIADMDRFWEISVDCALLTKFLAKKAGFGQNEGLFLSGLLHNIGELAIVHSEPKKVKFCEGYNTEETPWERQISAFGFTFSECSAELLALWNIPDSIIDPIRQYPNAYTEELDPKASLLFITTRLALINSHPGMYSKKTFLGQHLLEDLSLSSDDIEQALEFCNVEGMAIMSALNVI</sequence>
<comment type="caution">
    <text evidence="2">The sequence shown here is derived from an EMBL/GenBank/DDBJ whole genome shotgun (WGS) entry which is preliminary data.</text>
</comment>
<gene>
    <name evidence="2" type="ORF">tinsulaeT_02860</name>
</gene>
<name>A0ABQ6GM49_9GAMM</name>